<name>A0AAV9UHQ7_9PEZI</name>
<sequence>MSTSSSSDAQTPSSDHVEGTSSLAHEAPTSDAKVYKGKPMTWFRHLAYATGWGMTPEIEDEYRRDVGDYYADALCKRCEDHRDWLLKNSPIVRFMTDQVAEVNGHLSRDSIRCLPCEKDQAGGFHPTLGILLCQNKLRDRNHVEDTIAHEMVHAYDHLRFQVDWDNPKHLACSEIRASTLSGECRPWQEWMVRGQWKFLRHMEQCVRRRATISVSGHPKVKGDMEMAGKIVDQVFDSCYKDTRPFREVYR</sequence>
<dbReference type="GO" id="GO:0033615">
    <property type="term" value="P:mitochondrial proton-transporting ATP synthase complex assembly"/>
    <property type="evidence" value="ECO:0007669"/>
    <property type="project" value="TreeGrafter"/>
</dbReference>
<evidence type="ECO:0000256" key="8">
    <source>
        <dbReference type="ARBA" id="ARBA00025322"/>
    </source>
</evidence>
<evidence type="ECO:0000313" key="12">
    <source>
        <dbReference type="Proteomes" id="UP001375240"/>
    </source>
</evidence>
<evidence type="ECO:0000256" key="10">
    <source>
        <dbReference type="SAM" id="MobiDB-lite"/>
    </source>
</evidence>
<organism evidence="11 12">
    <name type="scientific">Orbilia brochopaga</name>
    <dbReference type="NCBI Taxonomy" id="3140254"/>
    <lineage>
        <taxon>Eukaryota</taxon>
        <taxon>Fungi</taxon>
        <taxon>Dikarya</taxon>
        <taxon>Ascomycota</taxon>
        <taxon>Pezizomycotina</taxon>
        <taxon>Orbiliomycetes</taxon>
        <taxon>Orbiliales</taxon>
        <taxon>Orbiliaceae</taxon>
        <taxon>Orbilia</taxon>
    </lineage>
</organism>
<protein>
    <recommendedName>
        <fullName evidence="3 9">Mitochondrial inner membrane protease ATP23</fullName>
        <ecNumber evidence="9">3.4.24.-</ecNumber>
    </recommendedName>
</protein>
<feature type="compositionally biased region" description="Low complexity" evidence="10">
    <location>
        <begin position="1"/>
        <end position="14"/>
    </location>
</feature>
<dbReference type="AlphaFoldDB" id="A0AAV9UHQ7"/>
<evidence type="ECO:0000256" key="1">
    <source>
        <dbReference type="ARBA" id="ARBA00004137"/>
    </source>
</evidence>
<comment type="similarity">
    <text evidence="2 9">Belongs to the peptidase M76 family.</text>
</comment>
<keyword evidence="6 9" id="KW-0378">Hydrolase</keyword>
<dbReference type="PANTHER" id="PTHR21711:SF0">
    <property type="entry name" value="MITOCHONDRIAL INNER MEMBRANE PROTEASE ATP23 HOMOLOG"/>
    <property type="match status" value="1"/>
</dbReference>
<dbReference type="GO" id="GO:0034982">
    <property type="term" value="P:mitochondrial protein processing"/>
    <property type="evidence" value="ECO:0007669"/>
    <property type="project" value="TreeGrafter"/>
</dbReference>
<dbReference type="Proteomes" id="UP001375240">
    <property type="component" value="Unassembled WGS sequence"/>
</dbReference>
<comment type="subcellular location">
    <subcellularLocation>
        <location evidence="1 9">Mitochondrion inner membrane</location>
        <topology evidence="1 9">Peripheral membrane protein</topology>
        <orientation evidence="1 9">Intermembrane side</orientation>
    </subcellularLocation>
</comment>
<dbReference type="PANTHER" id="PTHR21711">
    <property type="entry name" value="MITOCHONDRIAL INNER MEMBRANE PROTEASE"/>
    <property type="match status" value="1"/>
</dbReference>
<evidence type="ECO:0000256" key="3">
    <source>
        <dbReference type="ARBA" id="ARBA00014615"/>
    </source>
</evidence>
<evidence type="ECO:0000256" key="5">
    <source>
        <dbReference type="ARBA" id="ARBA00022723"/>
    </source>
</evidence>
<feature type="region of interest" description="Disordered" evidence="10">
    <location>
        <begin position="1"/>
        <end position="30"/>
    </location>
</feature>
<reference evidence="11 12" key="1">
    <citation type="submission" date="2019-10" db="EMBL/GenBank/DDBJ databases">
        <authorList>
            <person name="Palmer J.M."/>
        </authorList>
    </citation>
    <scope>NUCLEOTIDE SEQUENCE [LARGE SCALE GENOMIC DNA]</scope>
    <source>
        <strain evidence="11 12">TWF696</strain>
    </source>
</reference>
<keyword evidence="5 9" id="KW-0479">Metal-binding</keyword>
<evidence type="ECO:0000256" key="7">
    <source>
        <dbReference type="ARBA" id="ARBA00023049"/>
    </source>
</evidence>
<dbReference type="EMBL" id="JAVHNQ010000007">
    <property type="protein sequence ID" value="KAK6341277.1"/>
    <property type="molecule type" value="Genomic_DNA"/>
</dbReference>
<keyword evidence="4 9" id="KW-0645">Protease</keyword>
<keyword evidence="7 9" id="KW-0482">Metalloprotease</keyword>
<keyword evidence="12" id="KW-1185">Reference proteome</keyword>
<keyword evidence="9" id="KW-0496">Mitochondrion</keyword>
<dbReference type="InterPro" id="IPR019165">
    <property type="entry name" value="Peptidase_M76_ATP23"/>
</dbReference>
<evidence type="ECO:0000256" key="4">
    <source>
        <dbReference type="ARBA" id="ARBA00022670"/>
    </source>
</evidence>
<dbReference type="EC" id="3.4.24.-" evidence="9"/>
<proteinExistence type="inferred from homology"/>
<evidence type="ECO:0000256" key="6">
    <source>
        <dbReference type="ARBA" id="ARBA00022801"/>
    </source>
</evidence>
<accession>A0AAV9UHQ7</accession>
<dbReference type="GO" id="GO:0046872">
    <property type="term" value="F:metal ion binding"/>
    <property type="evidence" value="ECO:0007669"/>
    <property type="project" value="UniProtKB-KW"/>
</dbReference>
<comment type="caution">
    <text evidence="11">The sequence shown here is derived from an EMBL/GenBank/DDBJ whole genome shotgun (WGS) entry which is preliminary data.</text>
</comment>
<evidence type="ECO:0000256" key="9">
    <source>
        <dbReference type="RuleBase" id="RU364057"/>
    </source>
</evidence>
<dbReference type="Pfam" id="PF09768">
    <property type="entry name" value="Peptidase_M76"/>
    <property type="match status" value="1"/>
</dbReference>
<keyword evidence="9" id="KW-0999">Mitochondrion inner membrane</keyword>
<comment type="function">
    <text evidence="8">Has a dual role in the assembly of mitochondrial ATPase. Acts as a protease that removes N-terminal residues of mitochondrial ATPase CF(0) subunit 6 at the intermembrane space side. Also involved in the correct assembly of the membrane-embedded ATPase CF(0) particle, probably mediating association of subunit 6 with the subunit 9 ring.</text>
</comment>
<keyword evidence="9" id="KW-0472">Membrane</keyword>
<evidence type="ECO:0000256" key="2">
    <source>
        <dbReference type="ARBA" id="ARBA00009915"/>
    </source>
</evidence>
<dbReference type="GO" id="GO:0004222">
    <property type="term" value="F:metalloendopeptidase activity"/>
    <property type="evidence" value="ECO:0007669"/>
    <property type="project" value="InterPro"/>
</dbReference>
<dbReference type="GO" id="GO:0005743">
    <property type="term" value="C:mitochondrial inner membrane"/>
    <property type="evidence" value="ECO:0007669"/>
    <property type="project" value="UniProtKB-SubCell"/>
</dbReference>
<gene>
    <name evidence="11" type="primary">ATP23_1</name>
    <name evidence="11" type="ORF">TWF696_008360</name>
</gene>
<evidence type="ECO:0000313" key="11">
    <source>
        <dbReference type="EMBL" id="KAK6341277.1"/>
    </source>
</evidence>